<evidence type="ECO:0000313" key="5">
    <source>
        <dbReference type="Proteomes" id="UP001166291"/>
    </source>
</evidence>
<feature type="DNA-binding region" description="H-T-H motif" evidence="2">
    <location>
        <begin position="42"/>
        <end position="61"/>
    </location>
</feature>
<dbReference type="InterPro" id="IPR050624">
    <property type="entry name" value="HTH-type_Tx_Regulator"/>
</dbReference>
<evidence type="ECO:0000313" key="4">
    <source>
        <dbReference type="EMBL" id="MBW2941608.1"/>
    </source>
</evidence>
<feature type="domain" description="HTH tetR-type" evidence="3">
    <location>
        <begin position="19"/>
        <end position="79"/>
    </location>
</feature>
<accession>A0ABS6VTF7</accession>
<name>A0ABS6VTF7_9GAMM</name>
<dbReference type="InterPro" id="IPR001647">
    <property type="entry name" value="HTH_TetR"/>
</dbReference>
<dbReference type="PANTHER" id="PTHR43479:SF11">
    <property type="entry name" value="ACREF_ENVCD OPERON REPRESSOR-RELATED"/>
    <property type="match status" value="1"/>
</dbReference>
<gene>
    <name evidence="4" type="ORF">KXJ70_12500</name>
</gene>
<evidence type="ECO:0000256" key="2">
    <source>
        <dbReference type="PROSITE-ProRule" id="PRU00335"/>
    </source>
</evidence>
<sequence>MSQTSYQPHYSTTSDSRVIQTREAIYSAFLLLLDSKPLDEITIREIAVSAGIGYKTFFRHYTGKAELLNAIAADEIKRLIVLSVGVMNAANSKEGARALCRYVADNDATWSTLLNGGAAHTMRDEFVRLSREVAAGKKQELNLAVADIGVRLSAVGTLEMLSWWLSEEKRISVDELAELYNKLVIAPIMDAYSS</sequence>
<protein>
    <submittedName>
        <fullName evidence="4">TetR/AcrR family transcriptional regulator</fullName>
    </submittedName>
</protein>
<evidence type="ECO:0000256" key="1">
    <source>
        <dbReference type="ARBA" id="ARBA00023125"/>
    </source>
</evidence>
<comment type="caution">
    <text evidence="4">The sequence shown here is derived from an EMBL/GenBank/DDBJ whole genome shotgun (WGS) entry which is preliminary data.</text>
</comment>
<dbReference type="EMBL" id="JAHWDQ010000003">
    <property type="protein sequence ID" value="MBW2941608.1"/>
    <property type="molecule type" value="Genomic_DNA"/>
</dbReference>
<dbReference type="PANTHER" id="PTHR43479">
    <property type="entry name" value="ACREF/ENVCD OPERON REPRESSOR-RELATED"/>
    <property type="match status" value="1"/>
</dbReference>
<keyword evidence="1 2" id="KW-0238">DNA-binding</keyword>
<organism evidence="4 5">
    <name type="scientific">Zhongshania aquimaris</name>
    <dbReference type="NCBI Taxonomy" id="2857107"/>
    <lineage>
        <taxon>Bacteria</taxon>
        <taxon>Pseudomonadati</taxon>
        <taxon>Pseudomonadota</taxon>
        <taxon>Gammaproteobacteria</taxon>
        <taxon>Cellvibrionales</taxon>
        <taxon>Spongiibacteraceae</taxon>
        <taxon>Zhongshania</taxon>
    </lineage>
</organism>
<dbReference type="RefSeq" id="WP_219043847.1">
    <property type="nucleotide sequence ID" value="NZ_JAHWDQ010000003.1"/>
</dbReference>
<evidence type="ECO:0000259" key="3">
    <source>
        <dbReference type="PROSITE" id="PS50977"/>
    </source>
</evidence>
<dbReference type="Proteomes" id="UP001166291">
    <property type="component" value="Unassembled WGS sequence"/>
</dbReference>
<dbReference type="PROSITE" id="PS50977">
    <property type="entry name" value="HTH_TETR_2"/>
    <property type="match status" value="1"/>
</dbReference>
<reference evidence="4" key="1">
    <citation type="submission" date="2021-07" db="EMBL/GenBank/DDBJ databases">
        <title>Zhongshania sp. CAU 1632 isolated from seawater.</title>
        <authorList>
            <person name="Kim W."/>
        </authorList>
    </citation>
    <scope>NUCLEOTIDE SEQUENCE</scope>
    <source>
        <strain evidence="4">CAU 1632</strain>
    </source>
</reference>
<proteinExistence type="predicted"/>
<dbReference type="Pfam" id="PF00440">
    <property type="entry name" value="TetR_N"/>
    <property type="match status" value="1"/>
</dbReference>
<keyword evidence="5" id="KW-1185">Reference proteome</keyword>